<feature type="transmembrane region" description="Helical" evidence="5">
    <location>
        <begin position="411"/>
        <end position="432"/>
    </location>
</feature>
<evidence type="ECO:0000313" key="8">
    <source>
        <dbReference type="Proteomes" id="UP000594454"/>
    </source>
</evidence>
<name>A0A7R8UP13_HERIL</name>
<feature type="transmembrane region" description="Helical" evidence="5">
    <location>
        <begin position="202"/>
        <end position="223"/>
    </location>
</feature>
<keyword evidence="3 5" id="KW-1133">Transmembrane helix</keyword>
<dbReference type="EMBL" id="LR899011">
    <property type="protein sequence ID" value="CAD7084374.1"/>
    <property type="molecule type" value="Genomic_DNA"/>
</dbReference>
<dbReference type="GO" id="GO:0055085">
    <property type="term" value="P:transmembrane transport"/>
    <property type="evidence" value="ECO:0007669"/>
    <property type="project" value="InterPro"/>
</dbReference>
<dbReference type="InterPro" id="IPR001902">
    <property type="entry name" value="SLC26A/SulP_fam"/>
</dbReference>
<dbReference type="CDD" id="cd07042">
    <property type="entry name" value="STAS_SulP_like_sulfate_transporter"/>
    <property type="match status" value="1"/>
</dbReference>
<organism evidence="7 8">
    <name type="scientific">Hermetia illucens</name>
    <name type="common">Black soldier fly</name>
    <dbReference type="NCBI Taxonomy" id="343691"/>
    <lineage>
        <taxon>Eukaryota</taxon>
        <taxon>Metazoa</taxon>
        <taxon>Ecdysozoa</taxon>
        <taxon>Arthropoda</taxon>
        <taxon>Hexapoda</taxon>
        <taxon>Insecta</taxon>
        <taxon>Pterygota</taxon>
        <taxon>Neoptera</taxon>
        <taxon>Endopterygota</taxon>
        <taxon>Diptera</taxon>
        <taxon>Brachycera</taxon>
        <taxon>Stratiomyomorpha</taxon>
        <taxon>Stratiomyidae</taxon>
        <taxon>Hermetiinae</taxon>
        <taxon>Hermetia</taxon>
    </lineage>
</organism>
<dbReference type="GO" id="GO:0016020">
    <property type="term" value="C:membrane"/>
    <property type="evidence" value="ECO:0007669"/>
    <property type="project" value="UniProtKB-SubCell"/>
</dbReference>
<dbReference type="SUPFAM" id="SSF52091">
    <property type="entry name" value="SpoIIaa-like"/>
    <property type="match status" value="1"/>
</dbReference>
<accession>A0A7R8UP13</accession>
<keyword evidence="2 5" id="KW-0812">Transmembrane</keyword>
<keyword evidence="4 5" id="KW-0472">Membrane</keyword>
<dbReference type="InterPro" id="IPR036513">
    <property type="entry name" value="STAS_dom_sf"/>
</dbReference>
<evidence type="ECO:0000256" key="3">
    <source>
        <dbReference type="ARBA" id="ARBA00022989"/>
    </source>
</evidence>
<feature type="transmembrane region" description="Helical" evidence="5">
    <location>
        <begin position="439"/>
        <end position="470"/>
    </location>
</feature>
<feature type="transmembrane region" description="Helical" evidence="5">
    <location>
        <begin position="130"/>
        <end position="152"/>
    </location>
</feature>
<keyword evidence="8" id="KW-1185">Reference proteome</keyword>
<dbReference type="Proteomes" id="UP000594454">
    <property type="component" value="Chromosome 3"/>
</dbReference>
<feature type="transmembrane region" description="Helical" evidence="5">
    <location>
        <begin position="244"/>
        <end position="268"/>
    </location>
</feature>
<evidence type="ECO:0000313" key="7">
    <source>
        <dbReference type="EMBL" id="CAD7084374.1"/>
    </source>
</evidence>
<gene>
    <name evidence="7" type="ORF">HERILL_LOCUS7271</name>
</gene>
<dbReference type="Pfam" id="PF01740">
    <property type="entry name" value="STAS"/>
    <property type="match status" value="1"/>
</dbReference>
<dbReference type="InterPro" id="IPR011547">
    <property type="entry name" value="SLC26A/SulP_dom"/>
</dbReference>
<feature type="transmembrane region" description="Helical" evidence="5">
    <location>
        <begin position="306"/>
        <end position="331"/>
    </location>
</feature>
<feature type="transmembrane region" description="Helical" evidence="5">
    <location>
        <begin position="384"/>
        <end position="405"/>
    </location>
</feature>
<dbReference type="Pfam" id="PF00916">
    <property type="entry name" value="Sulfate_transp"/>
    <property type="match status" value="1"/>
</dbReference>
<dbReference type="PROSITE" id="PS50801">
    <property type="entry name" value="STAS"/>
    <property type="match status" value="1"/>
</dbReference>
<evidence type="ECO:0000256" key="2">
    <source>
        <dbReference type="ARBA" id="ARBA00022692"/>
    </source>
</evidence>
<proteinExistence type="predicted"/>
<dbReference type="InterPro" id="IPR002645">
    <property type="entry name" value="STAS_dom"/>
</dbReference>
<reference evidence="7 8" key="1">
    <citation type="submission" date="2020-11" db="EMBL/GenBank/DDBJ databases">
        <authorList>
            <person name="Wallbank WR R."/>
            <person name="Pardo Diaz C."/>
            <person name="Kozak K."/>
            <person name="Martin S."/>
            <person name="Jiggins C."/>
            <person name="Moest M."/>
            <person name="Warren A I."/>
            <person name="Generalovic N T."/>
            <person name="Byers J.R.P. K."/>
            <person name="Montejo-Kovacevich G."/>
            <person name="Yen C E."/>
        </authorList>
    </citation>
    <scope>NUCLEOTIDE SEQUENCE [LARGE SCALE GENOMIC DNA]</scope>
</reference>
<protein>
    <recommendedName>
        <fullName evidence="6">STAS domain-containing protein</fullName>
    </recommendedName>
</protein>
<sequence length="615" mass="67557">MPSSRDKGDKGGNSEKVICEMDPSRNTEGVELQPCGVDNKCFVPEAEELKQLTKIAPIKDDPNRITSLQKPKSLAYAALAGLPSQYGLYAAFMGSLIYVFFGTVKEVSIGPTSLMSLLILQYTFHKPPEFAVVLGFMAGLMELLMGLLKLGFIVDFISAPVTSAFTSATAIIIIGSQLKNLLGIKYESKGFFDSIVELCKRIGRTSLGDSTLGLIVILFLLGLRQITRIPINTDNKRGKLIKRAIWYLSISRNALAVLITSVVAYNWAAHPHIKLPFVLSAHVEPGIPSFNLPPFHFTHGNTTYTFFHIIGELGSGIFVIPVVAVLANVAIAKAFATSGVNATQEMLALGLCNLIGSFFKSSPTCGAFTRSAVSQASGVRTPLAGVYSGTMVLLALSLLTPYFHFIPKSTLAAVLICAVIFMIDLQIVCKLWRESKRDLIGWFACIIPCLVLGVEIGLLCGVIVNVFHLVLQWSRPKIEVRLEETENMQYIYVFTEAGIYFSGIDFLREKILDACNAANFKIPVVLDCKKVSGLDFTAIRGLHILAEDLHKKDVLLIFTNMEDTLQNNIDTAKHVSICTKEFPLKEILIQENIQKGRYSFHLGYTSVEPEVKVES</sequence>
<feature type="transmembrane region" description="Helical" evidence="5">
    <location>
        <begin position="74"/>
        <end position="101"/>
    </location>
</feature>
<feature type="transmembrane region" description="Helical" evidence="5">
    <location>
        <begin position="164"/>
        <end position="182"/>
    </location>
</feature>
<comment type="subcellular location">
    <subcellularLocation>
        <location evidence="1">Membrane</location>
        <topology evidence="1">Multi-pass membrane protein</topology>
    </subcellularLocation>
</comment>
<evidence type="ECO:0000256" key="4">
    <source>
        <dbReference type="ARBA" id="ARBA00023136"/>
    </source>
</evidence>
<feature type="domain" description="STAS" evidence="6">
    <location>
        <begin position="499"/>
        <end position="570"/>
    </location>
</feature>
<dbReference type="PANTHER" id="PTHR11814">
    <property type="entry name" value="SULFATE TRANSPORTER"/>
    <property type="match status" value="1"/>
</dbReference>
<dbReference type="Gene3D" id="3.30.750.24">
    <property type="entry name" value="STAS domain"/>
    <property type="match status" value="1"/>
</dbReference>
<evidence type="ECO:0000256" key="5">
    <source>
        <dbReference type="SAM" id="Phobius"/>
    </source>
</evidence>
<dbReference type="AlphaFoldDB" id="A0A7R8UP13"/>
<dbReference type="OrthoDB" id="288203at2759"/>
<dbReference type="FunCoup" id="A0A7R8UP13">
    <property type="interactions" value="4"/>
</dbReference>
<dbReference type="InParanoid" id="A0A7R8UP13"/>
<evidence type="ECO:0000259" key="6">
    <source>
        <dbReference type="PROSITE" id="PS50801"/>
    </source>
</evidence>
<evidence type="ECO:0000256" key="1">
    <source>
        <dbReference type="ARBA" id="ARBA00004141"/>
    </source>
</evidence>